<dbReference type="Proteomes" id="UP001497497">
    <property type="component" value="Unassembled WGS sequence"/>
</dbReference>
<organism evidence="1 2">
    <name type="scientific">Lymnaea stagnalis</name>
    <name type="common">Great pond snail</name>
    <name type="synonym">Helix stagnalis</name>
    <dbReference type="NCBI Taxonomy" id="6523"/>
    <lineage>
        <taxon>Eukaryota</taxon>
        <taxon>Metazoa</taxon>
        <taxon>Spiralia</taxon>
        <taxon>Lophotrochozoa</taxon>
        <taxon>Mollusca</taxon>
        <taxon>Gastropoda</taxon>
        <taxon>Heterobranchia</taxon>
        <taxon>Euthyneura</taxon>
        <taxon>Panpulmonata</taxon>
        <taxon>Hygrophila</taxon>
        <taxon>Lymnaeoidea</taxon>
        <taxon>Lymnaeidae</taxon>
        <taxon>Lymnaea</taxon>
    </lineage>
</organism>
<evidence type="ECO:0000313" key="2">
    <source>
        <dbReference type="Proteomes" id="UP001497497"/>
    </source>
</evidence>
<sequence length="156" mass="17455">MRGLSRTDSLLFLYKIKNETRRFRVRFCQQNDASGIKICEDVIRVLSSFITIKMSTMENKQNVEDSVKNNKESSLGMNNAGATSNINITGEITIGVMAKAVLNKHQLPLAYYQCQPDPETISVFLRTCLADPTFPKFVEAVEDGIKALIEDSSEKA</sequence>
<dbReference type="PANTHER" id="PTHR34921">
    <property type="entry name" value="MEIOTIC RECOMBINATION PROTEIN REC114"/>
    <property type="match status" value="1"/>
</dbReference>
<proteinExistence type="predicted"/>
<keyword evidence="2" id="KW-1185">Reference proteome</keyword>
<dbReference type="AlphaFoldDB" id="A0AAV2HY95"/>
<gene>
    <name evidence="1" type="ORF">GSLYS_00012562001</name>
</gene>
<evidence type="ECO:0000313" key="1">
    <source>
        <dbReference type="EMBL" id="CAL1538741.1"/>
    </source>
</evidence>
<reference evidence="1 2" key="1">
    <citation type="submission" date="2024-04" db="EMBL/GenBank/DDBJ databases">
        <authorList>
            <consortium name="Genoscope - CEA"/>
            <person name="William W."/>
        </authorList>
    </citation>
    <scope>NUCLEOTIDE SEQUENCE [LARGE SCALE GENOMIC DNA]</scope>
</reference>
<dbReference type="Pfam" id="PF15165">
    <property type="entry name" value="REC114-like"/>
    <property type="match status" value="1"/>
</dbReference>
<dbReference type="InterPro" id="IPR029168">
    <property type="entry name" value="REC114L"/>
</dbReference>
<protein>
    <submittedName>
        <fullName evidence="1">Uncharacterized protein</fullName>
    </submittedName>
</protein>
<comment type="caution">
    <text evidence="1">The sequence shown here is derived from an EMBL/GenBank/DDBJ whole genome shotgun (WGS) entry which is preliminary data.</text>
</comment>
<dbReference type="EMBL" id="CAXITT010000310">
    <property type="protein sequence ID" value="CAL1538741.1"/>
    <property type="molecule type" value="Genomic_DNA"/>
</dbReference>
<accession>A0AAV2HY95</accession>
<name>A0AAV2HY95_LYMST</name>
<dbReference type="PANTHER" id="PTHR34921:SF1">
    <property type="entry name" value="MEIOTIC RECOMBINATION PROTEIN REC114"/>
    <property type="match status" value="1"/>
</dbReference>